<protein>
    <recommendedName>
        <fullName evidence="3">Surface antigen</fullName>
    </recommendedName>
</protein>
<evidence type="ECO:0000313" key="1">
    <source>
        <dbReference type="EMBL" id="ABF08650.1"/>
    </source>
</evidence>
<accession>Q1LMH6</accession>
<dbReference type="eggNOG" id="ENOG50344T9">
    <property type="taxonomic scope" value="Bacteria"/>
</dbReference>
<sequence>MGKGLAAVAAAIAGLGLGGGVGGAWAQDMSTMCQQVVGQAEIGGVMQTIAGVACLQPDGTWQMVDSSSVGYGGGDYYYDPWYWTPYVGFAGVIFIDHHHRPHVMHHVFFPSRGVIVRGGRVVHGGAPGGFHGGAAPGGFHGGGAMHR</sequence>
<gene>
    <name evidence="1" type="ordered locus">Rmet_1771</name>
</gene>
<proteinExistence type="predicted"/>
<evidence type="ECO:0000313" key="2">
    <source>
        <dbReference type="Proteomes" id="UP000002429"/>
    </source>
</evidence>
<dbReference type="HOGENOM" id="CLU_133655_0_0_4"/>
<dbReference type="Proteomes" id="UP000002429">
    <property type="component" value="Chromosome"/>
</dbReference>
<dbReference type="KEGG" id="rme:Rmet_1771"/>
<reference evidence="2" key="1">
    <citation type="journal article" date="2010" name="PLoS ONE">
        <title>The complete genome sequence of Cupriavidus metallidurans strain CH34, a master survivalist in harsh and anthropogenic environments.</title>
        <authorList>
            <person name="Janssen P.J."/>
            <person name="Van Houdt R."/>
            <person name="Moors H."/>
            <person name="Monsieurs P."/>
            <person name="Morin N."/>
            <person name="Michaux A."/>
            <person name="Benotmane M.A."/>
            <person name="Leys N."/>
            <person name="Vallaeys T."/>
            <person name="Lapidus A."/>
            <person name="Monchy S."/>
            <person name="Medigue C."/>
            <person name="Taghavi S."/>
            <person name="McCorkle S."/>
            <person name="Dunn J."/>
            <person name="van der Lelie D."/>
            <person name="Mergeay M."/>
        </authorList>
    </citation>
    <scope>NUCLEOTIDE SEQUENCE [LARGE SCALE GENOMIC DNA]</scope>
    <source>
        <strain evidence="2">ATCC 43123 / DSM 2839 / NBRC 102507 / CH34</strain>
    </source>
</reference>
<keyword evidence="2" id="KW-1185">Reference proteome</keyword>
<dbReference type="STRING" id="266264.Rmet_1771"/>
<dbReference type="RefSeq" id="WP_011516503.1">
    <property type="nucleotide sequence ID" value="NC_007973.1"/>
</dbReference>
<evidence type="ECO:0008006" key="3">
    <source>
        <dbReference type="Google" id="ProtNLM"/>
    </source>
</evidence>
<dbReference type="AlphaFoldDB" id="Q1LMH6"/>
<dbReference type="EMBL" id="CP000352">
    <property type="protein sequence ID" value="ABF08650.1"/>
    <property type="molecule type" value="Genomic_DNA"/>
</dbReference>
<name>Q1LMH6_CUPMC</name>
<organism evidence="1 2">
    <name type="scientific">Cupriavidus metallidurans (strain ATCC 43123 / DSM 2839 / NBRC 102507 / CH34)</name>
    <name type="common">Ralstonia metallidurans</name>
    <dbReference type="NCBI Taxonomy" id="266264"/>
    <lineage>
        <taxon>Bacteria</taxon>
        <taxon>Pseudomonadati</taxon>
        <taxon>Pseudomonadota</taxon>
        <taxon>Betaproteobacteria</taxon>
        <taxon>Burkholderiales</taxon>
        <taxon>Burkholderiaceae</taxon>
        <taxon>Cupriavidus</taxon>
    </lineage>
</organism>